<protein>
    <submittedName>
        <fullName evidence="5">N,N'-diacetylchitobiose transport system substrate-binding protein</fullName>
    </submittedName>
</protein>
<dbReference type="Pfam" id="PF13416">
    <property type="entry name" value="SBP_bac_8"/>
    <property type="match status" value="1"/>
</dbReference>
<dbReference type="SUPFAM" id="SSF53850">
    <property type="entry name" value="Periplasmic binding protein-like II"/>
    <property type="match status" value="1"/>
</dbReference>
<keyword evidence="6" id="KW-1185">Reference proteome</keyword>
<dbReference type="GO" id="GO:0042956">
    <property type="term" value="P:maltodextrin transmembrane transport"/>
    <property type="evidence" value="ECO:0007669"/>
    <property type="project" value="TreeGrafter"/>
</dbReference>
<evidence type="ECO:0000256" key="4">
    <source>
        <dbReference type="SAM" id="SignalP"/>
    </source>
</evidence>
<reference evidence="5 6" key="1">
    <citation type="submission" date="2016-10" db="EMBL/GenBank/DDBJ databases">
        <authorList>
            <person name="de Groot N.N."/>
        </authorList>
    </citation>
    <scope>NUCLEOTIDE SEQUENCE [LARGE SCALE GENOMIC DNA]</scope>
    <source>
        <strain evidence="5 6">CGMCC 4.5739</strain>
    </source>
</reference>
<dbReference type="STRING" id="910347.SAMN05421773_113159"/>
<gene>
    <name evidence="5" type="ORF">SAMN05421773_113159</name>
</gene>
<dbReference type="InterPro" id="IPR006059">
    <property type="entry name" value="SBP"/>
</dbReference>
<keyword evidence="3 4" id="KW-0732">Signal</keyword>
<feature type="signal peptide" evidence="4">
    <location>
        <begin position="1"/>
        <end position="20"/>
    </location>
</feature>
<dbReference type="PROSITE" id="PS51257">
    <property type="entry name" value="PROKAR_LIPOPROTEIN"/>
    <property type="match status" value="1"/>
</dbReference>
<dbReference type="GO" id="GO:0055052">
    <property type="term" value="C:ATP-binding cassette (ABC) transporter complex, substrate-binding subunit-containing"/>
    <property type="evidence" value="ECO:0007669"/>
    <property type="project" value="TreeGrafter"/>
</dbReference>
<dbReference type="RefSeq" id="WP_093840600.1">
    <property type="nucleotide sequence ID" value="NZ_FOLM01000013.1"/>
</dbReference>
<dbReference type="GO" id="GO:1901982">
    <property type="term" value="F:maltose binding"/>
    <property type="evidence" value="ECO:0007669"/>
    <property type="project" value="TreeGrafter"/>
</dbReference>
<comment type="similarity">
    <text evidence="1">Belongs to the bacterial solute-binding protein 1 family.</text>
</comment>
<feature type="chain" id="PRO_5038633015" evidence="4">
    <location>
        <begin position="21"/>
        <end position="429"/>
    </location>
</feature>
<dbReference type="OrthoDB" id="2507686at2"/>
<sequence>MKRKLMAAIGVAAMAAGAVACGSDGDSGNDNAGGGGGGGGDKPEAITVWIMTGSAPDAWLDELNTAFEAEHGVEVNVEIQEWNGIQEKITTALSEDGTVDVLEIGNTQTVGFATTGGLADLGDLADQPWNATMLESAQVDGALYSVPMYGANRAVIYDKAIWAEAGAEVPTTREEWIEALETIEANTDAQPIYLPGQSWYVAGGFMADEGGAFAVKEGEEWAGALNTPQAQAGMEFYQQLQEFSTAPKDTDEATPQQSVDVVPNEKIASWIGLGWEAGGAIAAIEEKGGTADFGYFPIPGKTADEPGHVFLGGSNLAVAERAGSKEYATKWLELATSQEWAQKYVDAMGGGVIPNRTDVTASPEAGSFAEAMVQAAEVGYLPPLTTGWANVETDPNPIKSYMTKVLNGDDYAEAAEAADAEITDRINRE</sequence>
<name>A0A1I1RTV4_9ACTN</name>
<evidence type="ECO:0000313" key="6">
    <source>
        <dbReference type="Proteomes" id="UP000199207"/>
    </source>
</evidence>
<evidence type="ECO:0000313" key="5">
    <source>
        <dbReference type="EMBL" id="SFD35013.1"/>
    </source>
</evidence>
<evidence type="ECO:0000256" key="2">
    <source>
        <dbReference type="ARBA" id="ARBA00022448"/>
    </source>
</evidence>
<dbReference type="EMBL" id="FOLM01000013">
    <property type="protein sequence ID" value="SFD35013.1"/>
    <property type="molecule type" value="Genomic_DNA"/>
</dbReference>
<keyword evidence="2" id="KW-0813">Transport</keyword>
<evidence type="ECO:0000256" key="1">
    <source>
        <dbReference type="ARBA" id="ARBA00008520"/>
    </source>
</evidence>
<dbReference type="AlphaFoldDB" id="A0A1I1RTV4"/>
<dbReference type="PANTHER" id="PTHR30061">
    <property type="entry name" value="MALTOSE-BINDING PERIPLASMIC PROTEIN"/>
    <property type="match status" value="1"/>
</dbReference>
<dbReference type="Proteomes" id="UP000199207">
    <property type="component" value="Unassembled WGS sequence"/>
</dbReference>
<dbReference type="PANTHER" id="PTHR30061:SF50">
    <property type="entry name" value="MALTOSE_MALTODEXTRIN-BINDING PERIPLASMIC PROTEIN"/>
    <property type="match status" value="1"/>
</dbReference>
<evidence type="ECO:0000256" key="3">
    <source>
        <dbReference type="ARBA" id="ARBA00022729"/>
    </source>
</evidence>
<proteinExistence type="inferred from homology"/>
<accession>A0A1I1RTV4</accession>
<dbReference type="Gene3D" id="3.40.190.10">
    <property type="entry name" value="Periplasmic binding protein-like II"/>
    <property type="match status" value="2"/>
</dbReference>
<dbReference type="GO" id="GO:0015768">
    <property type="term" value="P:maltose transport"/>
    <property type="evidence" value="ECO:0007669"/>
    <property type="project" value="TreeGrafter"/>
</dbReference>
<organism evidence="5 6">
    <name type="scientific">Streptomyces aidingensis</name>
    <dbReference type="NCBI Taxonomy" id="910347"/>
    <lineage>
        <taxon>Bacteria</taxon>
        <taxon>Bacillati</taxon>
        <taxon>Actinomycetota</taxon>
        <taxon>Actinomycetes</taxon>
        <taxon>Kitasatosporales</taxon>
        <taxon>Streptomycetaceae</taxon>
        <taxon>Streptomyces</taxon>
    </lineage>
</organism>